<dbReference type="HOGENOM" id="CLU_3207005_0_0_6"/>
<dbReference type="Proteomes" id="UP000008851">
    <property type="component" value="Chromosome"/>
</dbReference>
<organism evidence="2 3">
    <name type="scientific">Xanthomonas oryzae pv. oryzicola (strain BLS256)</name>
    <dbReference type="NCBI Taxonomy" id="383407"/>
    <lineage>
        <taxon>Bacteria</taxon>
        <taxon>Pseudomonadati</taxon>
        <taxon>Pseudomonadota</taxon>
        <taxon>Gammaproteobacteria</taxon>
        <taxon>Lysobacterales</taxon>
        <taxon>Lysobacteraceae</taxon>
        <taxon>Xanthomonas</taxon>
    </lineage>
</organism>
<dbReference type="EMBL" id="CP003057">
    <property type="protein sequence ID" value="AEQ97366.1"/>
    <property type="molecule type" value="Genomic_DNA"/>
</dbReference>
<evidence type="ECO:0000313" key="2">
    <source>
        <dbReference type="EMBL" id="AEQ97366.1"/>
    </source>
</evidence>
<feature type="region of interest" description="Disordered" evidence="1">
    <location>
        <begin position="1"/>
        <end position="45"/>
    </location>
</feature>
<dbReference type="AlphaFoldDB" id="G7TBV7"/>
<evidence type="ECO:0000313" key="3">
    <source>
        <dbReference type="Proteomes" id="UP000008851"/>
    </source>
</evidence>
<sequence length="45" mass="5067">MCVPRFGAAHKTIAHQEQRTKRLRSPPGGRGRCPESACTTRTLRF</sequence>
<name>G7TBV7_XANOB</name>
<gene>
    <name evidence="2" type="ORF">XOC_3272</name>
</gene>
<accession>G7TBV7</accession>
<proteinExistence type="predicted"/>
<evidence type="ECO:0000256" key="1">
    <source>
        <dbReference type="SAM" id="MobiDB-lite"/>
    </source>
</evidence>
<dbReference type="KEGG" id="xor:XOC_3272"/>
<reference evidence="2 3" key="1">
    <citation type="journal article" date="2011" name="J. Bacteriol.">
        <title>Two new complete genome sequences offer insight into host and tissue specificity of plant pathogenic Xanthomonas spp.</title>
        <authorList>
            <person name="Bogdanove A.J."/>
            <person name="Koebnik R."/>
            <person name="Lu H."/>
            <person name="Furutani A."/>
            <person name="Angiuoli S.V."/>
            <person name="Patil P.B."/>
            <person name="Van Sluys M.A."/>
            <person name="Ryan R.P."/>
            <person name="Meyer D.F."/>
            <person name="Han S.W."/>
            <person name="Aparna G."/>
            <person name="Rajaram M."/>
            <person name="Delcher A.L."/>
            <person name="Phillippy A.M."/>
            <person name="Puiu D."/>
            <person name="Schatz M.C."/>
            <person name="Shumway M."/>
            <person name="Sommer D.D."/>
            <person name="Trapnell C."/>
            <person name="Benahmed F."/>
            <person name="Dimitrov G."/>
            <person name="Madupu R."/>
            <person name="Radune D."/>
            <person name="Sullivan S."/>
            <person name="Jha G."/>
            <person name="Ishihara H."/>
            <person name="Lee S.W."/>
            <person name="Pandey A."/>
            <person name="Sharma V."/>
            <person name="Sriariyanun M."/>
            <person name="Szurek B."/>
            <person name="Vera-Cruz C.M."/>
            <person name="Dorman K.S."/>
            <person name="Ronald P.C."/>
            <person name="Verdier V."/>
            <person name="Dow J.M."/>
            <person name="Sonti R.V."/>
            <person name="Tsuge S."/>
            <person name="Brendel V.P."/>
            <person name="Rabinowicz P.D."/>
            <person name="Leach J.E."/>
            <person name="White F.F."/>
            <person name="Salzberg S.L."/>
        </authorList>
    </citation>
    <scope>NUCLEOTIDE SEQUENCE [LARGE SCALE GENOMIC DNA]</scope>
    <source>
        <strain evidence="2 3">BLS256</strain>
    </source>
</reference>
<protein>
    <submittedName>
        <fullName evidence="2">Putrescine ABC transporter permease</fullName>
    </submittedName>
</protein>